<dbReference type="Pfam" id="PF00027">
    <property type="entry name" value="cNMP_binding"/>
    <property type="match status" value="1"/>
</dbReference>
<dbReference type="SMART" id="SM00100">
    <property type="entry name" value="cNMP"/>
    <property type="match status" value="1"/>
</dbReference>
<keyword evidence="3" id="KW-0804">Transcription</keyword>
<organism evidence="5 6">
    <name type="scientific">Quisquiliibacterium transsilvanicum</name>
    <dbReference type="NCBI Taxonomy" id="1549638"/>
    <lineage>
        <taxon>Bacteria</taxon>
        <taxon>Pseudomonadati</taxon>
        <taxon>Pseudomonadota</taxon>
        <taxon>Betaproteobacteria</taxon>
        <taxon>Burkholderiales</taxon>
        <taxon>Burkholderiaceae</taxon>
        <taxon>Quisquiliibacterium</taxon>
    </lineage>
</organism>
<dbReference type="InterPro" id="IPR036388">
    <property type="entry name" value="WH-like_DNA-bd_sf"/>
</dbReference>
<dbReference type="SUPFAM" id="SSF51206">
    <property type="entry name" value="cAMP-binding domain-like"/>
    <property type="match status" value="1"/>
</dbReference>
<dbReference type="AlphaFoldDB" id="A0A7W8HK30"/>
<evidence type="ECO:0000256" key="2">
    <source>
        <dbReference type="ARBA" id="ARBA00023125"/>
    </source>
</evidence>
<reference evidence="5 6" key="1">
    <citation type="submission" date="2020-08" db="EMBL/GenBank/DDBJ databases">
        <title>Genomic Encyclopedia of Type Strains, Phase IV (KMG-IV): sequencing the most valuable type-strain genomes for metagenomic binning, comparative biology and taxonomic classification.</title>
        <authorList>
            <person name="Goeker M."/>
        </authorList>
    </citation>
    <scope>NUCLEOTIDE SEQUENCE [LARGE SCALE GENOMIC DNA]</scope>
    <source>
        <strain evidence="5 6">DSM 29781</strain>
    </source>
</reference>
<dbReference type="RefSeq" id="WP_425504379.1">
    <property type="nucleotide sequence ID" value="NZ_BAABEW010000024.1"/>
</dbReference>
<name>A0A7W8HK30_9BURK</name>
<dbReference type="InterPro" id="IPR012318">
    <property type="entry name" value="HTH_CRP"/>
</dbReference>
<evidence type="ECO:0000313" key="5">
    <source>
        <dbReference type="EMBL" id="MBB5273393.1"/>
    </source>
</evidence>
<dbReference type="GO" id="GO:0005829">
    <property type="term" value="C:cytosol"/>
    <property type="evidence" value="ECO:0007669"/>
    <property type="project" value="TreeGrafter"/>
</dbReference>
<keyword evidence="1" id="KW-0805">Transcription regulation</keyword>
<dbReference type="PANTHER" id="PTHR24567">
    <property type="entry name" value="CRP FAMILY TRANSCRIPTIONAL REGULATORY PROTEIN"/>
    <property type="match status" value="1"/>
</dbReference>
<protein>
    <submittedName>
        <fullName evidence="5">CRP-like cAMP-binding protein</fullName>
    </submittedName>
</protein>
<dbReference type="Gene3D" id="1.10.10.10">
    <property type="entry name" value="Winged helix-like DNA-binding domain superfamily/Winged helix DNA-binding domain"/>
    <property type="match status" value="1"/>
</dbReference>
<evidence type="ECO:0000256" key="3">
    <source>
        <dbReference type="ARBA" id="ARBA00023163"/>
    </source>
</evidence>
<evidence type="ECO:0000313" key="6">
    <source>
        <dbReference type="Proteomes" id="UP000532440"/>
    </source>
</evidence>
<evidence type="ECO:0000259" key="4">
    <source>
        <dbReference type="PROSITE" id="PS50042"/>
    </source>
</evidence>
<sequence length="225" mass="25117">MTRSLDELLALASWMTRLEPAQQTRVRREMTEWSVPAGGFVCRKGEPIEHWLGVIDGLVKVSSMSADGKSVTFIGVPPGGWFGEGSLLKDEPRRYDAVAMRDSRIAGMPQRTFRWLLDTSIPFNRFLLLQLNERLGQFVATVEFDRLLGPDARVARCLAEMFNRLLYPGLGPKLEISQGELGYLTGLSRQRVNQALQTLEREGLLAVEYGSITVLSLDGLRSFGA</sequence>
<dbReference type="InterPro" id="IPR050397">
    <property type="entry name" value="Env_Response_Regulators"/>
</dbReference>
<dbReference type="SUPFAM" id="SSF46785">
    <property type="entry name" value="Winged helix' DNA-binding domain"/>
    <property type="match status" value="1"/>
</dbReference>
<dbReference type="PROSITE" id="PS50042">
    <property type="entry name" value="CNMP_BINDING_3"/>
    <property type="match status" value="1"/>
</dbReference>
<comment type="caution">
    <text evidence="5">The sequence shown here is derived from an EMBL/GenBank/DDBJ whole genome shotgun (WGS) entry which is preliminary data.</text>
</comment>
<dbReference type="GO" id="GO:0003677">
    <property type="term" value="F:DNA binding"/>
    <property type="evidence" value="ECO:0007669"/>
    <property type="project" value="UniProtKB-KW"/>
</dbReference>
<feature type="domain" description="Cyclic nucleotide-binding" evidence="4">
    <location>
        <begin position="14"/>
        <end position="134"/>
    </location>
</feature>
<dbReference type="InterPro" id="IPR018490">
    <property type="entry name" value="cNMP-bd_dom_sf"/>
</dbReference>
<dbReference type="CDD" id="cd00038">
    <property type="entry name" value="CAP_ED"/>
    <property type="match status" value="1"/>
</dbReference>
<dbReference type="InterPro" id="IPR014710">
    <property type="entry name" value="RmlC-like_jellyroll"/>
</dbReference>
<dbReference type="Gene3D" id="2.60.120.10">
    <property type="entry name" value="Jelly Rolls"/>
    <property type="match status" value="1"/>
</dbReference>
<dbReference type="InterPro" id="IPR000595">
    <property type="entry name" value="cNMP-bd_dom"/>
</dbReference>
<dbReference type="PANTHER" id="PTHR24567:SF68">
    <property type="entry name" value="DNA-BINDING TRANSCRIPTIONAL DUAL REGULATOR CRP"/>
    <property type="match status" value="1"/>
</dbReference>
<dbReference type="InterPro" id="IPR036390">
    <property type="entry name" value="WH_DNA-bd_sf"/>
</dbReference>
<dbReference type="GO" id="GO:0003700">
    <property type="term" value="F:DNA-binding transcription factor activity"/>
    <property type="evidence" value="ECO:0007669"/>
    <property type="project" value="TreeGrafter"/>
</dbReference>
<gene>
    <name evidence="5" type="ORF">HNQ70_003421</name>
</gene>
<keyword evidence="6" id="KW-1185">Reference proteome</keyword>
<dbReference type="EMBL" id="JACHGB010000006">
    <property type="protein sequence ID" value="MBB5273393.1"/>
    <property type="molecule type" value="Genomic_DNA"/>
</dbReference>
<keyword evidence="2" id="KW-0238">DNA-binding</keyword>
<dbReference type="Proteomes" id="UP000532440">
    <property type="component" value="Unassembled WGS sequence"/>
</dbReference>
<accession>A0A7W8HK30</accession>
<evidence type="ECO:0000256" key="1">
    <source>
        <dbReference type="ARBA" id="ARBA00023015"/>
    </source>
</evidence>
<dbReference type="Pfam" id="PF13545">
    <property type="entry name" value="HTH_Crp_2"/>
    <property type="match status" value="1"/>
</dbReference>
<proteinExistence type="predicted"/>